<dbReference type="RefSeq" id="WP_344941828.1">
    <property type="nucleotide sequence ID" value="NZ_BAABDC010000001.1"/>
</dbReference>
<comment type="pathway">
    <text evidence="1">Glycan metabolism; L-arabinan degradation.</text>
</comment>
<keyword evidence="6" id="KW-0732">Signal</keyword>
<evidence type="ECO:0000256" key="4">
    <source>
        <dbReference type="ARBA" id="ARBA00023295"/>
    </source>
</evidence>
<dbReference type="InterPro" id="IPR023296">
    <property type="entry name" value="Glyco_hydro_beta-prop_sf"/>
</dbReference>
<evidence type="ECO:0000256" key="5">
    <source>
        <dbReference type="SAM" id="MobiDB-lite"/>
    </source>
</evidence>
<feature type="compositionally biased region" description="Pro residues" evidence="5">
    <location>
        <begin position="174"/>
        <end position="187"/>
    </location>
</feature>
<evidence type="ECO:0000256" key="6">
    <source>
        <dbReference type="SAM" id="SignalP"/>
    </source>
</evidence>
<proteinExistence type="inferred from homology"/>
<dbReference type="CDD" id="cd18616">
    <property type="entry name" value="GH43_ABN-like"/>
    <property type="match status" value="1"/>
</dbReference>
<dbReference type="SUPFAM" id="SSF75005">
    <property type="entry name" value="Arabinanase/levansucrase/invertase"/>
    <property type="match status" value="1"/>
</dbReference>
<feature type="region of interest" description="Disordered" evidence="5">
    <location>
        <begin position="34"/>
        <end position="54"/>
    </location>
</feature>
<feature type="region of interest" description="Disordered" evidence="5">
    <location>
        <begin position="163"/>
        <end position="187"/>
    </location>
</feature>
<gene>
    <name evidence="7" type="ORF">GCM10022399_07960</name>
</gene>
<comment type="similarity">
    <text evidence="2">Belongs to the glycosyl hydrolase 43 family.</text>
</comment>
<organism evidence="7 8">
    <name type="scientific">Terrabacter ginsenosidimutans</name>
    <dbReference type="NCBI Taxonomy" id="490575"/>
    <lineage>
        <taxon>Bacteria</taxon>
        <taxon>Bacillati</taxon>
        <taxon>Actinomycetota</taxon>
        <taxon>Actinomycetes</taxon>
        <taxon>Micrococcales</taxon>
        <taxon>Intrasporangiaceae</taxon>
        <taxon>Terrabacter</taxon>
    </lineage>
</organism>
<accession>A0ABP7CSI1</accession>
<dbReference type="Proteomes" id="UP001501468">
    <property type="component" value="Unassembled WGS sequence"/>
</dbReference>
<keyword evidence="8" id="KW-1185">Reference proteome</keyword>
<reference evidence="8" key="1">
    <citation type="journal article" date="2019" name="Int. J. Syst. Evol. Microbiol.">
        <title>The Global Catalogue of Microorganisms (GCM) 10K type strain sequencing project: providing services to taxonomists for standard genome sequencing and annotation.</title>
        <authorList>
            <consortium name="The Broad Institute Genomics Platform"/>
            <consortium name="The Broad Institute Genome Sequencing Center for Infectious Disease"/>
            <person name="Wu L."/>
            <person name="Ma J."/>
        </authorList>
    </citation>
    <scope>NUCLEOTIDE SEQUENCE [LARGE SCALE GENOMIC DNA]</scope>
    <source>
        <strain evidence="8">JCM 17125</strain>
    </source>
</reference>
<dbReference type="EMBL" id="BAABDC010000001">
    <property type="protein sequence ID" value="GAA3693886.1"/>
    <property type="molecule type" value="Genomic_DNA"/>
</dbReference>
<feature type="signal peptide" evidence="6">
    <location>
        <begin position="1"/>
        <end position="34"/>
    </location>
</feature>
<evidence type="ECO:0008006" key="9">
    <source>
        <dbReference type="Google" id="ProtNLM"/>
    </source>
</evidence>
<dbReference type="InterPro" id="IPR050727">
    <property type="entry name" value="GH43_arabinanases"/>
</dbReference>
<keyword evidence="3" id="KW-0378">Hydrolase</keyword>
<comment type="caution">
    <text evidence="7">The sequence shown here is derived from an EMBL/GenBank/DDBJ whole genome shotgun (WGS) entry which is preliminary data.</text>
</comment>
<evidence type="ECO:0000256" key="2">
    <source>
        <dbReference type="ARBA" id="ARBA00009865"/>
    </source>
</evidence>
<protein>
    <recommendedName>
        <fullName evidence="9">Family 43 glycosylhydrolase</fullName>
    </recommendedName>
</protein>
<evidence type="ECO:0000256" key="1">
    <source>
        <dbReference type="ARBA" id="ARBA00004834"/>
    </source>
</evidence>
<evidence type="ECO:0000313" key="8">
    <source>
        <dbReference type="Proteomes" id="UP001501468"/>
    </source>
</evidence>
<feature type="chain" id="PRO_5045511178" description="Family 43 glycosylhydrolase" evidence="6">
    <location>
        <begin position="35"/>
        <end position="784"/>
    </location>
</feature>
<sequence length="784" mass="81445">MRSLTSQRARALRRGTACLAALVAAVGLTAAAPASGTRMPSAGPPAAGSVPAGPGHTAYDNAVSDSFSDTFADPSVIRGRDGWWYAYATSDPLKAGQAPGAMHMARTRDWSSWEYLGTVFDAGNRPSWATPTAGLWAPDIRYVAGRYVLYFTVTDTTLNPGDDSAIGAATAPSPSGPWTPAPAPAVPPRPASGGGFLWTFDPAGFTDAEGRRYLYYGSYFGGLWVTRMSADGLTPVGAATQVAVDNRYEGSYVVRHGDFYYLMGSAANCCAGPTTGYSVFAGRSRSPLGPFVDAEGTPLLTSRVGGTTVLTQNGNRFVGAGHHAVVTDAEGRDFVAYHAIDRTNPWLTTPFGINRRPMLLDRLDWVDGWPRTRAGAGPSDAPQPAPTLASGLGITPTDPPAGGFTGLADGPVDAVTGDTGLVHGTASTSAQAPAGPLHVRLDHRGTEPLRVLLGRDPAVKVTLDPKGGRLTAQVDRDGTVRSSTTTLPALPAGAWRTLTVEATADGLSAEVSESDLADVVSRVKVAGDARPAAAPVRLSSSSAVVDNVVVNPAAADAPTLAPVPEAGALLSAEEFDDPSLAGFTWVRRNPAVTVSGGSLRWPVEGTDLVGGGNTASVLLHDAPGDGDWIAEAKTTLDLGVDTVRNYQQVGLVAYETDDDFARLSNVAIWNTRQTEFGRETAADPEAAPAPGAPTSYGGAVIGTSAPTLWLRLAHHRNAAGEHLYRAGTSRDGVHWTWGATWTFRAGTDPRIGLVAHGGAAPAVTAEVDHLRFYASSWPADPAAG</sequence>
<keyword evidence="4" id="KW-0326">Glycosidase</keyword>
<dbReference type="Pfam" id="PF04616">
    <property type="entry name" value="Glyco_hydro_43"/>
    <property type="match status" value="1"/>
</dbReference>
<dbReference type="PANTHER" id="PTHR43301:SF3">
    <property type="entry name" value="ARABINAN ENDO-1,5-ALPHA-L-ARABINOSIDASE A-RELATED"/>
    <property type="match status" value="1"/>
</dbReference>
<dbReference type="PANTHER" id="PTHR43301">
    <property type="entry name" value="ARABINAN ENDO-1,5-ALPHA-L-ARABINOSIDASE"/>
    <property type="match status" value="1"/>
</dbReference>
<dbReference type="Gene3D" id="2.115.10.20">
    <property type="entry name" value="Glycosyl hydrolase domain, family 43"/>
    <property type="match status" value="1"/>
</dbReference>
<dbReference type="InterPro" id="IPR006710">
    <property type="entry name" value="Glyco_hydro_43"/>
</dbReference>
<dbReference type="Gene3D" id="2.60.120.200">
    <property type="match status" value="1"/>
</dbReference>
<feature type="region of interest" description="Disordered" evidence="5">
    <location>
        <begin position="371"/>
        <end position="406"/>
    </location>
</feature>
<name>A0ABP7CSI1_9MICO</name>
<evidence type="ECO:0000256" key="3">
    <source>
        <dbReference type="ARBA" id="ARBA00022801"/>
    </source>
</evidence>
<evidence type="ECO:0000313" key="7">
    <source>
        <dbReference type="EMBL" id="GAA3693886.1"/>
    </source>
</evidence>